<dbReference type="EMBL" id="MT141404">
    <property type="protein sequence ID" value="QJA60314.1"/>
    <property type="molecule type" value="Genomic_DNA"/>
</dbReference>
<evidence type="ECO:0000256" key="3">
    <source>
        <dbReference type="ARBA" id="ARBA00022679"/>
    </source>
</evidence>
<dbReference type="Gene3D" id="3.40.50.280">
    <property type="entry name" value="Cobalamin-binding domain"/>
    <property type="match status" value="1"/>
</dbReference>
<keyword evidence="3" id="KW-0808">Transferase</keyword>
<sequence>MKNKIDKLVLIIPPSPWLLSDRDIPMMGILYIAEYVKHRCEVVVCDLSGLEEKDWYIPVGDMYGVTGVSPQFVYMQRIIDILKDREPDKPVIAGGVHATVASQHLLDNTQVDACVVGEGERAMLNLVSGYDWDKVPGVITRKSNAGSAHLVVDIDFLEPDRKAIDYYSYLEPRTFGYMADVKREGSIITGRGCPFACSFCASKKMHAGKVRFKGAEFVVNELLYLQDEFGVEMVNILDDTFILDKKRVYKICRLLRGKGLKWFCLTRADCIDRDLLLEMKTAGCLSVGIGFETGSDRLLKLMNKKIAIAQARECVKIVSLTGLLINGQLIVGFPTETDEDVHLTERFIKDNPEVDTFGLHMFQPFPGTDVWEHSEKYGIEIDKNTDFADFHTIGRHDGKYHKDPVLDARYRYLKSIVGDRSRELRICKNTVYHKNVKDGLEPNGKCGCQK</sequence>
<proteinExistence type="predicted"/>
<keyword evidence="6" id="KW-0408">Iron</keyword>
<dbReference type="PANTHER" id="PTHR43409:SF7">
    <property type="entry name" value="BLL1977 PROTEIN"/>
    <property type="match status" value="1"/>
</dbReference>
<dbReference type="SUPFAM" id="SSF102114">
    <property type="entry name" value="Radical SAM enzymes"/>
    <property type="match status" value="1"/>
</dbReference>
<protein>
    <submittedName>
        <fullName evidence="10">Putative radical SAM superfamily protein</fullName>
    </submittedName>
</protein>
<dbReference type="CDD" id="cd02068">
    <property type="entry name" value="radical_SAM_B12_BD"/>
    <property type="match status" value="1"/>
</dbReference>
<dbReference type="GO" id="GO:0031419">
    <property type="term" value="F:cobalamin binding"/>
    <property type="evidence" value="ECO:0007669"/>
    <property type="project" value="InterPro"/>
</dbReference>
<dbReference type="PROSITE" id="PS51332">
    <property type="entry name" value="B12_BINDING"/>
    <property type="match status" value="1"/>
</dbReference>
<evidence type="ECO:0000259" key="8">
    <source>
        <dbReference type="PROSITE" id="PS51332"/>
    </source>
</evidence>
<evidence type="ECO:0000259" key="9">
    <source>
        <dbReference type="PROSITE" id="PS51918"/>
    </source>
</evidence>
<dbReference type="GO" id="GO:0003824">
    <property type="term" value="F:catalytic activity"/>
    <property type="evidence" value="ECO:0007669"/>
    <property type="project" value="InterPro"/>
</dbReference>
<dbReference type="PANTHER" id="PTHR43409">
    <property type="entry name" value="ANAEROBIC MAGNESIUM-PROTOPORPHYRIN IX MONOMETHYL ESTER CYCLASE-RELATED"/>
    <property type="match status" value="1"/>
</dbReference>
<evidence type="ECO:0000313" key="11">
    <source>
        <dbReference type="EMBL" id="QJA77359.1"/>
    </source>
</evidence>
<gene>
    <name evidence="11" type="ORF">MM415A01320_0007</name>
    <name evidence="10" type="ORF">MM415B01131_0015</name>
</gene>
<dbReference type="InterPro" id="IPR023404">
    <property type="entry name" value="rSAM_horseshoe"/>
</dbReference>
<dbReference type="SFLD" id="SFLDG01082">
    <property type="entry name" value="B12-binding_domain_containing"/>
    <property type="match status" value="1"/>
</dbReference>
<feature type="domain" description="B12-binding" evidence="8">
    <location>
        <begin position="61"/>
        <end position="137"/>
    </location>
</feature>
<dbReference type="InterPro" id="IPR007197">
    <property type="entry name" value="rSAM"/>
</dbReference>
<dbReference type="InterPro" id="IPR006158">
    <property type="entry name" value="Cobalamin-bd"/>
</dbReference>
<organism evidence="10">
    <name type="scientific">viral metagenome</name>
    <dbReference type="NCBI Taxonomy" id="1070528"/>
    <lineage>
        <taxon>unclassified sequences</taxon>
        <taxon>metagenomes</taxon>
        <taxon>organismal metagenomes</taxon>
    </lineage>
</organism>
<dbReference type="GO" id="GO:0046872">
    <property type="term" value="F:metal ion binding"/>
    <property type="evidence" value="ECO:0007669"/>
    <property type="project" value="UniProtKB-KW"/>
</dbReference>
<dbReference type="SFLD" id="SFLDS00029">
    <property type="entry name" value="Radical_SAM"/>
    <property type="match status" value="1"/>
</dbReference>
<dbReference type="Pfam" id="PF04055">
    <property type="entry name" value="Radical_SAM"/>
    <property type="match status" value="1"/>
</dbReference>
<keyword evidence="7" id="KW-0411">Iron-sulfur</keyword>
<evidence type="ECO:0000256" key="6">
    <source>
        <dbReference type="ARBA" id="ARBA00023004"/>
    </source>
</evidence>
<dbReference type="SFLD" id="SFLDG01123">
    <property type="entry name" value="methyltransferase_(Class_B)"/>
    <property type="match status" value="1"/>
</dbReference>
<dbReference type="AlphaFoldDB" id="A0A6M3ISM9"/>
<dbReference type="InterPro" id="IPR034466">
    <property type="entry name" value="Methyltransferase_Class_B"/>
</dbReference>
<dbReference type="Pfam" id="PF02310">
    <property type="entry name" value="B12-binding"/>
    <property type="match status" value="1"/>
</dbReference>
<reference evidence="10" key="1">
    <citation type="submission" date="2020-03" db="EMBL/GenBank/DDBJ databases">
        <title>The deep terrestrial virosphere.</title>
        <authorList>
            <person name="Holmfeldt K."/>
            <person name="Nilsson E."/>
            <person name="Simone D."/>
            <person name="Lopez-Fernandez M."/>
            <person name="Wu X."/>
            <person name="de Brujin I."/>
            <person name="Lundin D."/>
            <person name="Andersson A."/>
            <person name="Bertilsson S."/>
            <person name="Dopson M."/>
        </authorList>
    </citation>
    <scope>NUCLEOTIDE SEQUENCE</scope>
    <source>
        <strain evidence="11">MM415A01320</strain>
        <strain evidence="10">MM415B01131</strain>
    </source>
</reference>
<keyword evidence="4" id="KW-0949">S-adenosyl-L-methionine</keyword>
<dbReference type="GO" id="GO:0005829">
    <property type="term" value="C:cytosol"/>
    <property type="evidence" value="ECO:0007669"/>
    <property type="project" value="TreeGrafter"/>
</dbReference>
<dbReference type="PROSITE" id="PS51918">
    <property type="entry name" value="RADICAL_SAM"/>
    <property type="match status" value="1"/>
</dbReference>
<evidence type="ECO:0000256" key="7">
    <source>
        <dbReference type="ARBA" id="ARBA00023014"/>
    </source>
</evidence>
<comment type="cofactor">
    <cofactor evidence="1">
        <name>[4Fe-4S] cluster</name>
        <dbReference type="ChEBI" id="CHEBI:49883"/>
    </cofactor>
</comment>
<dbReference type="GO" id="GO:0051539">
    <property type="term" value="F:4 iron, 4 sulfur cluster binding"/>
    <property type="evidence" value="ECO:0007669"/>
    <property type="project" value="UniProtKB-KW"/>
</dbReference>
<evidence type="ECO:0000256" key="2">
    <source>
        <dbReference type="ARBA" id="ARBA00022603"/>
    </source>
</evidence>
<dbReference type="CDD" id="cd01335">
    <property type="entry name" value="Radical_SAM"/>
    <property type="match status" value="1"/>
</dbReference>
<dbReference type="Gene3D" id="3.80.30.20">
    <property type="entry name" value="tm_1862 like domain"/>
    <property type="match status" value="1"/>
</dbReference>
<dbReference type="EMBL" id="MT142279">
    <property type="protein sequence ID" value="QJA77359.1"/>
    <property type="molecule type" value="Genomic_DNA"/>
</dbReference>
<dbReference type="InterPro" id="IPR006638">
    <property type="entry name" value="Elp3/MiaA/NifB-like_rSAM"/>
</dbReference>
<keyword evidence="5" id="KW-0479">Metal-binding</keyword>
<dbReference type="InterPro" id="IPR051198">
    <property type="entry name" value="BchE-like"/>
</dbReference>
<dbReference type="SMART" id="SM00729">
    <property type="entry name" value="Elp3"/>
    <property type="match status" value="1"/>
</dbReference>
<accession>A0A6M3ISM9</accession>
<evidence type="ECO:0000256" key="5">
    <source>
        <dbReference type="ARBA" id="ARBA00022723"/>
    </source>
</evidence>
<feature type="domain" description="Radical SAM core" evidence="9">
    <location>
        <begin position="179"/>
        <end position="400"/>
    </location>
</feature>
<evidence type="ECO:0000256" key="1">
    <source>
        <dbReference type="ARBA" id="ARBA00001966"/>
    </source>
</evidence>
<dbReference type="InterPro" id="IPR058240">
    <property type="entry name" value="rSAM_sf"/>
</dbReference>
<evidence type="ECO:0000313" key="10">
    <source>
        <dbReference type="EMBL" id="QJA60314.1"/>
    </source>
</evidence>
<evidence type="ECO:0000256" key="4">
    <source>
        <dbReference type="ARBA" id="ARBA00022691"/>
    </source>
</evidence>
<name>A0A6M3ISM9_9ZZZZ</name>
<keyword evidence="2" id="KW-0489">Methyltransferase</keyword>